<dbReference type="AlphaFoldDB" id="A0A382SCG1"/>
<organism evidence="1">
    <name type="scientific">marine metagenome</name>
    <dbReference type="NCBI Taxonomy" id="408172"/>
    <lineage>
        <taxon>unclassified sequences</taxon>
        <taxon>metagenomes</taxon>
        <taxon>ecological metagenomes</taxon>
    </lineage>
</organism>
<proteinExistence type="predicted"/>
<protein>
    <submittedName>
        <fullName evidence="1">Uncharacterized protein</fullName>
    </submittedName>
</protein>
<reference evidence="1" key="1">
    <citation type="submission" date="2018-05" db="EMBL/GenBank/DDBJ databases">
        <authorList>
            <person name="Lanie J.A."/>
            <person name="Ng W.-L."/>
            <person name="Kazmierczak K.M."/>
            <person name="Andrzejewski T.M."/>
            <person name="Davidsen T.M."/>
            <person name="Wayne K.J."/>
            <person name="Tettelin H."/>
            <person name="Glass J.I."/>
            <person name="Rusch D."/>
            <person name="Podicherti R."/>
            <person name="Tsui H.-C.T."/>
            <person name="Winkler M.E."/>
        </authorList>
    </citation>
    <scope>NUCLEOTIDE SEQUENCE</scope>
</reference>
<evidence type="ECO:0000313" key="1">
    <source>
        <dbReference type="EMBL" id="SVD07145.1"/>
    </source>
</evidence>
<dbReference type="EMBL" id="UINC01127787">
    <property type="protein sequence ID" value="SVD07145.1"/>
    <property type="molecule type" value="Genomic_DNA"/>
</dbReference>
<name>A0A382SCG1_9ZZZZ</name>
<sequence>MSRFLYKAHHNGDSMRCNKCIKGIIMKQIAIAEFIPMQCECVVEQWFEDVKRRG</sequence>
<gene>
    <name evidence="1" type="ORF">METZ01_LOCUS359999</name>
</gene>
<accession>A0A382SCG1</accession>